<feature type="domain" description="DUF7373" evidence="2">
    <location>
        <begin position="72"/>
        <end position="213"/>
    </location>
</feature>
<evidence type="ECO:0000313" key="4">
    <source>
        <dbReference type="Proteomes" id="UP001190466"/>
    </source>
</evidence>
<dbReference type="InterPro" id="IPR056463">
    <property type="entry name" value="DUF7373_C"/>
</dbReference>
<reference evidence="3 4" key="1">
    <citation type="submission" date="2023-08" db="EMBL/GenBank/DDBJ databases">
        <authorList>
            <person name="Folkvardsen B D."/>
            <person name="Norman A."/>
        </authorList>
    </citation>
    <scope>NUCLEOTIDE SEQUENCE [LARGE SCALE GENOMIC DNA]</scope>
    <source>
        <strain evidence="3 4">Mu0050</strain>
    </source>
</reference>
<dbReference type="RefSeq" id="WP_316516550.1">
    <property type="nucleotide sequence ID" value="NZ_OY726395.1"/>
</dbReference>
<proteinExistence type="predicted"/>
<accession>A0ABN9NY89</accession>
<dbReference type="InterPro" id="IPR055797">
    <property type="entry name" value="DUF7373"/>
</dbReference>
<gene>
    <name evidence="3" type="ORF">MU0050_002152</name>
</gene>
<dbReference type="Pfam" id="PF24092">
    <property type="entry name" value="DUF7373_C"/>
    <property type="match status" value="1"/>
</dbReference>
<sequence>MTWGGGEEMARVLAFTARGPFVLGQLTISIGGTEAAAEMVAATLDQQIPLVELFEPTPVADLGALPLDATGLVARTLPPDPENRKVYEGSYGPHGILAFSNAPAVDAQLFEDTGVTEAVIGRTTTYAARDADGAHRLVEQFAETMTERGFQPAAGVAGLPAARCLQKLPPANARGVAPRFYCAAAADEIAFEASAGQLGDVHQMAAAQYLMLTAE</sequence>
<organism evidence="3 4">
    <name type="scientific">[Mycobacterium] wendilense</name>
    <dbReference type="NCBI Taxonomy" id="3064284"/>
    <lineage>
        <taxon>Bacteria</taxon>
        <taxon>Bacillati</taxon>
        <taxon>Actinomycetota</taxon>
        <taxon>Actinomycetes</taxon>
        <taxon>Mycobacteriales</taxon>
        <taxon>Mycobacteriaceae</taxon>
        <taxon>Mycolicibacter</taxon>
    </lineage>
</organism>
<evidence type="ECO:0000313" key="3">
    <source>
        <dbReference type="EMBL" id="CAJ1582541.1"/>
    </source>
</evidence>
<dbReference type="EMBL" id="OY726395">
    <property type="protein sequence ID" value="CAJ1582541.1"/>
    <property type="molecule type" value="Genomic_DNA"/>
</dbReference>
<feature type="domain" description="DUF7373" evidence="1">
    <location>
        <begin position="9"/>
        <end position="67"/>
    </location>
</feature>
<protein>
    <submittedName>
        <fullName evidence="3">Uncharacterized protein</fullName>
    </submittedName>
</protein>
<evidence type="ECO:0000259" key="1">
    <source>
        <dbReference type="Pfam" id="PF24088"/>
    </source>
</evidence>
<dbReference type="Proteomes" id="UP001190466">
    <property type="component" value="Chromosome"/>
</dbReference>
<keyword evidence="4" id="KW-1185">Reference proteome</keyword>
<dbReference type="Pfam" id="PF24088">
    <property type="entry name" value="DUF7373"/>
    <property type="match status" value="1"/>
</dbReference>
<evidence type="ECO:0000259" key="2">
    <source>
        <dbReference type="Pfam" id="PF24092"/>
    </source>
</evidence>
<name>A0ABN9NY89_9MYCO</name>